<evidence type="ECO:0000256" key="3">
    <source>
        <dbReference type="ARBA" id="ARBA00023163"/>
    </source>
</evidence>
<feature type="domain" description="Transcription factor LuxR-like autoinducer-binding" evidence="4">
    <location>
        <begin position="23"/>
        <end position="172"/>
    </location>
</feature>
<dbReference type="InterPro" id="IPR036388">
    <property type="entry name" value="WH-like_DNA-bd_sf"/>
</dbReference>
<sequence>MSTRATLLGDFLEELCAATDFTERFDVYARYITALGFDGASFTYVPSLFVSNHIHVSPIFHVTEHYPQAFIEQYNNEHWEQYDFTITELNKNNFAIKDWQQAYASQALTAAAKQQLLIAKTDYDIKNALTIPLKNFAGVSGTSIISHEKNRSFNKLKKEHLETLQILTRVFSESNFADSAIATYFVAPYLSVLKKKELAVLQYIAAGKALKNIETELGITKRYASNLLDLVRERLGGISRDQLMCLFGEYRILDPKRGSSC</sequence>
<dbReference type="SUPFAM" id="SSF46894">
    <property type="entry name" value="C-terminal effector domain of the bipartite response regulators"/>
    <property type="match status" value="1"/>
</dbReference>
<protein>
    <submittedName>
        <fullName evidence="5">Autoinducer binding domain-containing protein</fullName>
    </submittedName>
</protein>
<keyword evidence="2" id="KW-0238">DNA-binding</keyword>
<reference evidence="5" key="1">
    <citation type="journal article" date="2023" name="Int. J. Mol. Sci.">
        <title>Metagenomics Revealed a New Genus 'Candidatus Thiocaldithrix dubininis' gen. nov., sp. nov. and a New Species 'Candidatus Thiothrix putei' sp. nov. in the Family Thiotrichaceae, Some Members of Which Have Traits of Both Na+- and H+-Motive Energetics.</title>
        <authorList>
            <person name="Ravin N.V."/>
            <person name="Muntyan M.S."/>
            <person name="Smolyakov D.D."/>
            <person name="Rudenko T.S."/>
            <person name="Beletsky A.V."/>
            <person name="Mardanov A.V."/>
            <person name="Grabovich M.Y."/>
        </authorList>
    </citation>
    <scope>NUCLEOTIDE SEQUENCE</scope>
    <source>
        <strain evidence="5">GKL-01</strain>
    </source>
</reference>
<dbReference type="GO" id="GO:0006355">
    <property type="term" value="P:regulation of DNA-templated transcription"/>
    <property type="evidence" value="ECO:0007669"/>
    <property type="project" value="InterPro"/>
</dbReference>
<dbReference type="KEGG" id="tdu:QJT80_04870"/>
<evidence type="ECO:0000256" key="2">
    <source>
        <dbReference type="ARBA" id="ARBA00023125"/>
    </source>
</evidence>
<evidence type="ECO:0000256" key="1">
    <source>
        <dbReference type="ARBA" id="ARBA00023015"/>
    </source>
</evidence>
<dbReference type="EMBL" id="CP124755">
    <property type="protein sequence ID" value="WGZ91812.1"/>
    <property type="molecule type" value="Genomic_DNA"/>
</dbReference>
<dbReference type="InterPro" id="IPR036693">
    <property type="entry name" value="TF_LuxR_autoind-bd_dom_sf"/>
</dbReference>
<reference evidence="5" key="2">
    <citation type="submission" date="2023-04" db="EMBL/GenBank/DDBJ databases">
        <authorList>
            <person name="Beletskiy A.V."/>
            <person name="Mardanov A.V."/>
            <person name="Ravin N.V."/>
        </authorList>
    </citation>
    <scope>NUCLEOTIDE SEQUENCE</scope>
    <source>
        <strain evidence="5">GKL-01</strain>
    </source>
</reference>
<proteinExistence type="predicted"/>
<dbReference type="Proteomes" id="UP001300672">
    <property type="component" value="Chromosome"/>
</dbReference>
<dbReference type="AlphaFoldDB" id="A0AA95H6L5"/>
<gene>
    <name evidence="5" type="ORF">QJT80_04870</name>
</gene>
<dbReference type="InterPro" id="IPR016032">
    <property type="entry name" value="Sig_transdc_resp-reg_C-effctor"/>
</dbReference>
<dbReference type="GO" id="GO:0003677">
    <property type="term" value="F:DNA binding"/>
    <property type="evidence" value="ECO:0007669"/>
    <property type="project" value="UniProtKB-KW"/>
</dbReference>
<dbReference type="Pfam" id="PF03472">
    <property type="entry name" value="Autoind_bind"/>
    <property type="match status" value="1"/>
</dbReference>
<evidence type="ECO:0000313" key="5">
    <source>
        <dbReference type="EMBL" id="WGZ91812.1"/>
    </source>
</evidence>
<organism evidence="5">
    <name type="scientific">Candidatus Thiocaldithrix dubininis</name>
    <dbReference type="NCBI Taxonomy" id="3080823"/>
    <lineage>
        <taxon>Bacteria</taxon>
        <taxon>Pseudomonadati</taxon>
        <taxon>Pseudomonadota</taxon>
        <taxon>Gammaproteobacteria</taxon>
        <taxon>Thiotrichales</taxon>
        <taxon>Thiotrichaceae</taxon>
        <taxon>Candidatus Thiocaldithrix</taxon>
    </lineage>
</organism>
<keyword evidence="1" id="KW-0805">Transcription regulation</keyword>
<name>A0AA95H6L5_9GAMM</name>
<keyword evidence="3" id="KW-0804">Transcription</keyword>
<dbReference type="Gene3D" id="3.30.450.80">
    <property type="entry name" value="Transcription factor LuxR-like, autoinducer-binding domain"/>
    <property type="match status" value="1"/>
</dbReference>
<dbReference type="SUPFAM" id="SSF75516">
    <property type="entry name" value="Pheromone-binding domain of LuxR-like quorum-sensing transcription factors"/>
    <property type="match status" value="1"/>
</dbReference>
<dbReference type="Gene3D" id="1.10.10.10">
    <property type="entry name" value="Winged helix-like DNA-binding domain superfamily/Winged helix DNA-binding domain"/>
    <property type="match status" value="1"/>
</dbReference>
<evidence type="ECO:0000259" key="4">
    <source>
        <dbReference type="Pfam" id="PF03472"/>
    </source>
</evidence>
<accession>A0AA95H6L5</accession>
<dbReference type="InterPro" id="IPR005143">
    <property type="entry name" value="TF_LuxR_autoind-bd_dom"/>
</dbReference>